<dbReference type="Pfam" id="PF03009">
    <property type="entry name" value="GDPD"/>
    <property type="match status" value="1"/>
</dbReference>
<feature type="domain" description="GP-PDE" evidence="1">
    <location>
        <begin position="43"/>
        <end position="286"/>
    </location>
</feature>
<dbReference type="InterPro" id="IPR030395">
    <property type="entry name" value="GP_PDE_dom"/>
</dbReference>
<dbReference type="InterPro" id="IPR017946">
    <property type="entry name" value="PLC-like_Pdiesterase_TIM-brl"/>
</dbReference>
<dbReference type="PANTHER" id="PTHR46320">
    <property type="entry name" value="GLYCEROPHOSPHODIESTER PHOSPHODIESTERASE 1"/>
    <property type="match status" value="1"/>
</dbReference>
<dbReference type="PANTHER" id="PTHR46320:SF1">
    <property type="entry name" value="GLYCEROPHOSPHODIESTER PHOSPHODIESTERASE 1"/>
    <property type="match status" value="1"/>
</dbReference>
<protein>
    <submittedName>
        <fullName evidence="2">Glycerophosphodiester phosphodiesterase family protein</fullName>
    </submittedName>
</protein>
<gene>
    <name evidence="2" type="ORF">ACFQ1Q_10110</name>
</gene>
<reference evidence="3" key="1">
    <citation type="journal article" date="2019" name="Int. J. Syst. Evol. Microbiol.">
        <title>The Global Catalogue of Microorganisms (GCM) 10K type strain sequencing project: providing services to taxonomists for standard genome sequencing and annotation.</title>
        <authorList>
            <consortium name="The Broad Institute Genomics Platform"/>
            <consortium name="The Broad Institute Genome Sequencing Center for Infectious Disease"/>
            <person name="Wu L."/>
            <person name="Ma J."/>
        </authorList>
    </citation>
    <scope>NUCLEOTIDE SEQUENCE [LARGE SCALE GENOMIC DNA]</scope>
    <source>
        <strain evidence="3">CCUG 62215</strain>
    </source>
</reference>
<dbReference type="PROSITE" id="PS51704">
    <property type="entry name" value="GP_PDE"/>
    <property type="match status" value="1"/>
</dbReference>
<comment type="caution">
    <text evidence="2">The sequence shown here is derived from an EMBL/GenBank/DDBJ whole genome shotgun (WGS) entry which is preliminary data.</text>
</comment>
<dbReference type="Gene3D" id="3.20.20.190">
    <property type="entry name" value="Phosphatidylinositol (PI) phosphodiesterase"/>
    <property type="match status" value="1"/>
</dbReference>
<evidence type="ECO:0000313" key="3">
    <source>
        <dbReference type="Proteomes" id="UP001597013"/>
    </source>
</evidence>
<dbReference type="CDD" id="cd08566">
    <property type="entry name" value="GDPD_AtGDE_like"/>
    <property type="match status" value="1"/>
</dbReference>
<organism evidence="2 3">
    <name type="scientific">Winogradskyella litorisediminis</name>
    <dbReference type="NCBI Taxonomy" id="1156618"/>
    <lineage>
        <taxon>Bacteria</taxon>
        <taxon>Pseudomonadati</taxon>
        <taxon>Bacteroidota</taxon>
        <taxon>Flavobacteriia</taxon>
        <taxon>Flavobacteriales</taxon>
        <taxon>Flavobacteriaceae</taxon>
        <taxon>Winogradskyella</taxon>
    </lineage>
</organism>
<evidence type="ECO:0000313" key="2">
    <source>
        <dbReference type="EMBL" id="MFD1063597.1"/>
    </source>
</evidence>
<evidence type="ECO:0000259" key="1">
    <source>
        <dbReference type="PROSITE" id="PS51704"/>
    </source>
</evidence>
<dbReference type="RefSeq" id="WP_386130771.1">
    <property type="nucleotide sequence ID" value="NZ_JBHTJL010000012.1"/>
</dbReference>
<dbReference type="SUPFAM" id="SSF51695">
    <property type="entry name" value="PLC-like phosphodiesterases"/>
    <property type="match status" value="1"/>
</dbReference>
<accession>A0ABW3N7X7</accession>
<name>A0ABW3N7X7_9FLAO</name>
<sequence length="288" mass="32119">MRFFYVLVFSLFLLGCKSDKKDVVSTEGSVLLSIYRYSNNKAPKISVHRGGKSIKNYPENCLETIQYVNSKMDAIFEIDIAKTKDEQLILMHDNSIDRTTTGTGLVKNLTYNELKSINLVDDFGNETSFKIPLFSDVLAWSKQNNVVLSVDIKRSVPQKEVIDAIKKAEAEDVCIIITYNLAQAKTAYASAPNMLLSVSARNNAELDALLATDIPTKNMFAFTGTRLSDKSLFSRLHDNDILATLGTLGNLDKRAAARGNDLYNQWLKLGVDMIATDRPFAVNETINK</sequence>
<dbReference type="EMBL" id="JBHTJL010000012">
    <property type="protein sequence ID" value="MFD1063597.1"/>
    <property type="molecule type" value="Genomic_DNA"/>
</dbReference>
<proteinExistence type="predicted"/>
<dbReference type="Proteomes" id="UP001597013">
    <property type="component" value="Unassembled WGS sequence"/>
</dbReference>
<dbReference type="PROSITE" id="PS51257">
    <property type="entry name" value="PROKAR_LIPOPROTEIN"/>
    <property type="match status" value="1"/>
</dbReference>
<keyword evidence="3" id="KW-1185">Reference proteome</keyword>